<organism evidence="2 3">
    <name type="scientific">Clydaea vesicula</name>
    <dbReference type="NCBI Taxonomy" id="447962"/>
    <lineage>
        <taxon>Eukaryota</taxon>
        <taxon>Fungi</taxon>
        <taxon>Fungi incertae sedis</taxon>
        <taxon>Chytridiomycota</taxon>
        <taxon>Chytridiomycota incertae sedis</taxon>
        <taxon>Chytridiomycetes</taxon>
        <taxon>Lobulomycetales</taxon>
        <taxon>Lobulomycetaceae</taxon>
        <taxon>Clydaea</taxon>
    </lineage>
</organism>
<feature type="compositionally biased region" description="Low complexity" evidence="1">
    <location>
        <begin position="168"/>
        <end position="190"/>
    </location>
</feature>
<keyword evidence="3" id="KW-1185">Reference proteome</keyword>
<dbReference type="EMBL" id="JADGJW010000574">
    <property type="protein sequence ID" value="KAJ3215029.1"/>
    <property type="molecule type" value="Genomic_DNA"/>
</dbReference>
<dbReference type="InterPro" id="IPR029152">
    <property type="entry name" value="LKAAEAR1"/>
</dbReference>
<accession>A0AAD5TXI5</accession>
<feature type="region of interest" description="Disordered" evidence="1">
    <location>
        <begin position="58"/>
        <end position="91"/>
    </location>
</feature>
<feature type="compositionally biased region" description="Low complexity" evidence="1">
    <location>
        <begin position="58"/>
        <end position="72"/>
    </location>
</feature>
<protein>
    <submittedName>
        <fullName evidence="2">Uncharacterized protein</fullName>
    </submittedName>
</protein>
<feature type="compositionally biased region" description="Polar residues" evidence="1">
    <location>
        <begin position="73"/>
        <end position="88"/>
    </location>
</feature>
<sequence length="432" mass="49626">MSAVHVEPLASLCRTDSSLTGGPTPILLSERFKRTLHNKQIFSNGRWRERCNTQISDDISNSNLNNQNNADLTQKTSDSDLQNSNSSHLQKHNDFSLKADLSRLPSIPNSIEKKNSHSSNKNYTHLQKNVRQKYSNSVSANVNAPRLSVSINLDSTLASSSNYSAEVNQTQSSNTGNSQNQNQNTSNTNNMIKTEIVEEKFPETDREQNSFDDNLLEGCGDEEFKYQPFQLNPKSSFNPVNLTKKTLKNMPRLIKSKYMAYEVPNPALLLKIERSELRSRIIIKKEQEEIKNAIRDYKKMMEKKKIGYDDDLVALQGARKARERMHMRYKAQMWMKELELQYLVEGQSNSIDAIRLKENLPLHKPKLLFSDSQETPSIYTSNFEKKKKKDIKNSRNSKYQNTNTKSFQKEIDFNGTENFHSVRVSSKKSKLP</sequence>
<dbReference type="Pfam" id="PF15478">
    <property type="entry name" value="LKAAEAR"/>
    <property type="match status" value="1"/>
</dbReference>
<comment type="caution">
    <text evidence="2">The sequence shown here is derived from an EMBL/GenBank/DDBJ whole genome shotgun (WGS) entry which is preliminary data.</text>
</comment>
<evidence type="ECO:0000256" key="1">
    <source>
        <dbReference type="SAM" id="MobiDB-lite"/>
    </source>
</evidence>
<dbReference type="Proteomes" id="UP001211065">
    <property type="component" value="Unassembled WGS sequence"/>
</dbReference>
<evidence type="ECO:0000313" key="2">
    <source>
        <dbReference type="EMBL" id="KAJ3215029.1"/>
    </source>
</evidence>
<feature type="region of interest" description="Disordered" evidence="1">
    <location>
        <begin position="386"/>
        <end position="406"/>
    </location>
</feature>
<proteinExistence type="predicted"/>
<gene>
    <name evidence="2" type="ORF">HK099_006556</name>
</gene>
<name>A0AAD5TXI5_9FUNG</name>
<dbReference type="AlphaFoldDB" id="A0AAD5TXI5"/>
<feature type="region of interest" description="Disordered" evidence="1">
    <location>
        <begin position="162"/>
        <end position="191"/>
    </location>
</feature>
<evidence type="ECO:0000313" key="3">
    <source>
        <dbReference type="Proteomes" id="UP001211065"/>
    </source>
</evidence>
<reference evidence="2" key="1">
    <citation type="submission" date="2020-05" db="EMBL/GenBank/DDBJ databases">
        <title>Phylogenomic resolution of chytrid fungi.</title>
        <authorList>
            <person name="Stajich J.E."/>
            <person name="Amses K."/>
            <person name="Simmons R."/>
            <person name="Seto K."/>
            <person name="Myers J."/>
            <person name="Bonds A."/>
            <person name="Quandt C.A."/>
            <person name="Barry K."/>
            <person name="Liu P."/>
            <person name="Grigoriev I."/>
            <person name="Longcore J.E."/>
            <person name="James T.Y."/>
        </authorList>
    </citation>
    <scope>NUCLEOTIDE SEQUENCE</scope>
    <source>
        <strain evidence="2">JEL0476</strain>
    </source>
</reference>